<dbReference type="SUPFAM" id="SSF48452">
    <property type="entry name" value="TPR-like"/>
    <property type="match status" value="1"/>
</dbReference>
<dbReference type="Pfam" id="PF00691">
    <property type="entry name" value="OmpA"/>
    <property type="match status" value="1"/>
</dbReference>
<dbReference type="InterPro" id="IPR006664">
    <property type="entry name" value="OMP_bac"/>
</dbReference>
<keyword evidence="8" id="KW-1185">Reference proteome</keyword>
<keyword evidence="3" id="KW-0998">Cell outer membrane</keyword>
<dbReference type="InterPro" id="IPR036737">
    <property type="entry name" value="OmpA-like_sf"/>
</dbReference>
<dbReference type="GO" id="GO:0009279">
    <property type="term" value="C:cell outer membrane"/>
    <property type="evidence" value="ECO:0007669"/>
    <property type="project" value="UniProtKB-SubCell"/>
</dbReference>
<accession>A0A7K1U407</accession>
<proteinExistence type="predicted"/>
<dbReference type="InterPro" id="IPR050330">
    <property type="entry name" value="Bact_OuterMem_StrucFunc"/>
</dbReference>
<dbReference type="AlphaFoldDB" id="A0A7K1U407"/>
<dbReference type="Gene3D" id="2.60.40.1120">
    <property type="entry name" value="Carboxypeptidase-like, regulatory domain"/>
    <property type="match status" value="1"/>
</dbReference>
<gene>
    <name evidence="7" type="ORF">GO493_12550</name>
</gene>
<dbReference type="PANTHER" id="PTHR30329:SF21">
    <property type="entry name" value="LIPOPROTEIN YIAD-RELATED"/>
    <property type="match status" value="1"/>
</dbReference>
<feature type="chain" id="PRO_5029771855" evidence="5">
    <location>
        <begin position="20"/>
        <end position="663"/>
    </location>
</feature>
<dbReference type="PANTHER" id="PTHR30329">
    <property type="entry name" value="STATOR ELEMENT OF FLAGELLAR MOTOR COMPLEX"/>
    <property type="match status" value="1"/>
</dbReference>
<evidence type="ECO:0000256" key="2">
    <source>
        <dbReference type="ARBA" id="ARBA00023136"/>
    </source>
</evidence>
<evidence type="ECO:0000256" key="3">
    <source>
        <dbReference type="ARBA" id="ARBA00023237"/>
    </source>
</evidence>
<name>A0A7K1U407_9BACT</name>
<evidence type="ECO:0000259" key="6">
    <source>
        <dbReference type="PROSITE" id="PS51123"/>
    </source>
</evidence>
<protein>
    <submittedName>
        <fullName evidence="7">OmpA family protein</fullName>
    </submittedName>
</protein>
<dbReference type="CDD" id="cd07185">
    <property type="entry name" value="OmpA_C-like"/>
    <property type="match status" value="1"/>
</dbReference>
<dbReference type="PRINTS" id="PR01021">
    <property type="entry name" value="OMPADOMAIN"/>
</dbReference>
<comment type="caution">
    <text evidence="7">The sequence shown here is derived from an EMBL/GenBank/DDBJ whole genome shotgun (WGS) entry which is preliminary data.</text>
</comment>
<organism evidence="7 8">
    <name type="scientific">Chitinophaga tropicalis</name>
    <dbReference type="NCBI Taxonomy" id="2683588"/>
    <lineage>
        <taxon>Bacteria</taxon>
        <taxon>Pseudomonadati</taxon>
        <taxon>Bacteroidota</taxon>
        <taxon>Chitinophagia</taxon>
        <taxon>Chitinophagales</taxon>
        <taxon>Chitinophagaceae</taxon>
        <taxon>Chitinophaga</taxon>
    </lineage>
</organism>
<comment type="subcellular location">
    <subcellularLocation>
        <location evidence="1">Cell outer membrane</location>
    </subcellularLocation>
</comment>
<evidence type="ECO:0000256" key="4">
    <source>
        <dbReference type="PROSITE-ProRule" id="PRU00473"/>
    </source>
</evidence>
<dbReference type="Pfam" id="PF12895">
    <property type="entry name" value="ANAPC3"/>
    <property type="match status" value="1"/>
</dbReference>
<sequence>MYKIKYSFSSFLGLMIAIAACRTAQGQYIIKQADSEASLYNYAKAIPLYEKAYHKKNSLTAARGLADSYRLLNDYDHAASWYEKLLSMPDHTENDEIHYAGTLINQSKYAEAKTLLQNYLTRQPDNKTAVSMLRGCDSAVTWLATPVKGDFENMKALNSPWSDWSTAFSNDRIIFASDRPYDSLRRTPAFNTSNIRKKYYGWTGNSYLHLYENNGTDSNSTRLLGRNINGDYHSANASYTADGQKLYYAVTELKRKRNSLLGKDEPYTLHIEIMERQRDTAGNWKPNTSFPYNGIFSYPVGDPFITPDGQTLYFVAEYKDQGYGGTDIYYSRKDNEGKWQSPVNMGPDINTAGDERTPLVDKKGALYFASAGHPGMGGLDIFKAEEKNGQWTARNMGSPVNSAGDDLAPAVINTTLYFSSNRPGGKGSDDIYRFTPYRVLIFNLTGVILDKKTGKALPDAEVTLYNEGTGIQQKAVTDAQGNYSFPLDSISSYGLSVAKTGYNPATGFSLTTKGLSESAALRQDAYLTSPEPEPAKTPAPVPPTRKTFKLENVYFDLAKWNITPASMPELDKLVSLLKENPDWKVELATHTDCRASDSYNLKLSQRRAESIVGYLISKGIAASRLVAKGYGETRLLNRCADGVRCTEAEHQVNRRTEFTILDK</sequence>
<dbReference type="RefSeq" id="WP_157306524.1">
    <property type="nucleotide sequence ID" value="NZ_WRXN01000005.1"/>
</dbReference>
<dbReference type="PROSITE" id="PS51123">
    <property type="entry name" value="OMPA_2"/>
    <property type="match status" value="1"/>
</dbReference>
<dbReference type="PROSITE" id="PS51257">
    <property type="entry name" value="PROKAR_LIPOPROTEIN"/>
    <property type="match status" value="1"/>
</dbReference>
<dbReference type="InterPro" id="IPR011990">
    <property type="entry name" value="TPR-like_helical_dom_sf"/>
</dbReference>
<evidence type="ECO:0000313" key="7">
    <source>
        <dbReference type="EMBL" id="MVT09094.1"/>
    </source>
</evidence>
<dbReference type="InterPro" id="IPR011659">
    <property type="entry name" value="WD40"/>
</dbReference>
<dbReference type="SUPFAM" id="SSF49478">
    <property type="entry name" value="Cna protein B-type domain"/>
    <property type="match status" value="1"/>
</dbReference>
<dbReference type="Pfam" id="PF13620">
    <property type="entry name" value="CarboxypepD_reg"/>
    <property type="match status" value="1"/>
</dbReference>
<dbReference type="Gene3D" id="3.30.1330.60">
    <property type="entry name" value="OmpA-like domain"/>
    <property type="match status" value="1"/>
</dbReference>
<dbReference type="InterPro" id="IPR006665">
    <property type="entry name" value="OmpA-like"/>
</dbReference>
<feature type="signal peptide" evidence="5">
    <location>
        <begin position="1"/>
        <end position="19"/>
    </location>
</feature>
<evidence type="ECO:0000256" key="1">
    <source>
        <dbReference type="ARBA" id="ARBA00004442"/>
    </source>
</evidence>
<dbReference type="Gene3D" id="1.25.40.10">
    <property type="entry name" value="Tetratricopeptide repeat domain"/>
    <property type="match status" value="1"/>
</dbReference>
<reference evidence="7 8" key="1">
    <citation type="submission" date="2019-12" db="EMBL/GenBank/DDBJ databases">
        <title>Chitinophaga sp. strain ysch24 (GDMCC 1.1355), whole genome shotgun sequence.</title>
        <authorList>
            <person name="Zhang X."/>
        </authorList>
    </citation>
    <scope>NUCLEOTIDE SEQUENCE [LARGE SCALE GENOMIC DNA]</scope>
    <source>
        <strain evidence="8">ysch24</strain>
    </source>
</reference>
<dbReference type="Proteomes" id="UP000461730">
    <property type="component" value="Unassembled WGS sequence"/>
</dbReference>
<keyword evidence="5" id="KW-0732">Signal</keyword>
<dbReference type="SUPFAM" id="SSF103088">
    <property type="entry name" value="OmpA-like"/>
    <property type="match status" value="1"/>
</dbReference>
<dbReference type="Pfam" id="PF07676">
    <property type="entry name" value="PD40"/>
    <property type="match status" value="3"/>
</dbReference>
<feature type="domain" description="OmpA-like" evidence="6">
    <location>
        <begin position="542"/>
        <end position="663"/>
    </location>
</feature>
<dbReference type="EMBL" id="WRXN01000005">
    <property type="protein sequence ID" value="MVT09094.1"/>
    <property type="molecule type" value="Genomic_DNA"/>
</dbReference>
<keyword evidence="2 4" id="KW-0472">Membrane</keyword>
<evidence type="ECO:0000256" key="5">
    <source>
        <dbReference type="SAM" id="SignalP"/>
    </source>
</evidence>
<evidence type="ECO:0000313" key="8">
    <source>
        <dbReference type="Proteomes" id="UP000461730"/>
    </source>
</evidence>
<dbReference type="SUPFAM" id="SSF82171">
    <property type="entry name" value="DPP6 N-terminal domain-like"/>
    <property type="match status" value="1"/>
</dbReference>